<name>A0A3T0IH35_9CAUD</name>
<accession>A0A3T0IH35</accession>
<dbReference type="EMBL" id="MK278860">
    <property type="protein sequence ID" value="AZU98727.1"/>
    <property type="molecule type" value="Genomic_DNA"/>
</dbReference>
<evidence type="ECO:0000313" key="2">
    <source>
        <dbReference type="Proteomes" id="UP000287416"/>
    </source>
</evidence>
<reference evidence="1 2" key="1">
    <citation type="submission" date="2018-12" db="EMBL/GenBank/DDBJ databases">
        <title>Successful treatment of antibiotic resistant microbial bone infection with bacteriophages.</title>
        <authorList>
            <person name="Nir-Paz R."/>
            <person name="Gelman D."/>
            <person name="Khouri A."/>
            <person name="Sisson B.M."/>
            <person name="Fackler J."/>
            <person name="Oren S.A."/>
            <person name="Khalifa L."/>
            <person name="Rimon A."/>
            <person name="Glazer S.C."/>
            <person name="Moses A.E."/>
            <person name="Yoram W."/>
            <person name="Schooley R.T."/>
            <person name="Hazan R."/>
        </authorList>
    </citation>
    <scope>NUCLEOTIDE SEQUENCE [LARGE SCALE GENOMIC DNA]</scope>
</reference>
<proteinExistence type="predicted"/>
<keyword evidence="2" id="KW-1185">Reference proteome</keyword>
<dbReference type="KEGG" id="vg:55811597"/>
<sequence>MKVIAQSIRYETCTGDILYVVCQGDMIHFETWSNGYKQTAELPTTARVSNRLLEATINELQISGIDFVELENFIHYSGFIKDEY</sequence>
<dbReference type="Proteomes" id="UP000287416">
    <property type="component" value="Segment"/>
</dbReference>
<dbReference type="GeneID" id="55811597"/>
<protein>
    <submittedName>
        <fullName evidence="1">Uncharacterized protein</fullName>
    </submittedName>
</protein>
<organism evidence="1 2">
    <name type="scientific">Acinetobacter phage AbTZA1</name>
    <dbReference type="NCBI Taxonomy" id="2500827"/>
    <lineage>
        <taxon>Viruses</taxon>
        <taxon>Duplodnaviria</taxon>
        <taxon>Heunggongvirae</taxon>
        <taxon>Uroviricota</taxon>
        <taxon>Caudoviricetes</taxon>
        <taxon>Pantevenvirales</taxon>
        <taxon>Straboviridae</taxon>
        <taxon>Twarogvirinae</taxon>
        <taxon>Hadassahvirus</taxon>
        <taxon>Hadassahvirus azbtza1</taxon>
    </lineage>
</organism>
<evidence type="ECO:0000313" key="1">
    <source>
        <dbReference type="EMBL" id="AZU98727.1"/>
    </source>
</evidence>
<dbReference type="RefSeq" id="YP_009882301.1">
    <property type="nucleotide sequence ID" value="NC_049445.1"/>
</dbReference>